<accession>A0A2P2N5I5</accession>
<dbReference type="EMBL" id="GGEC01057239">
    <property type="protein sequence ID" value="MBX37723.1"/>
    <property type="molecule type" value="Transcribed_RNA"/>
</dbReference>
<protein>
    <submittedName>
        <fullName evidence="1">Uncharacterized protein</fullName>
    </submittedName>
</protein>
<proteinExistence type="predicted"/>
<reference evidence="1" key="1">
    <citation type="submission" date="2018-02" db="EMBL/GenBank/DDBJ databases">
        <title>Rhizophora mucronata_Transcriptome.</title>
        <authorList>
            <person name="Meera S.P."/>
            <person name="Sreeshan A."/>
            <person name="Augustine A."/>
        </authorList>
    </citation>
    <scope>NUCLEOTIDE SEQUENCE</scope>
    <source>
        <tissue evidence="1">Leaf</tissue>
    </source>
</reference>
<dbReference type="AlphaFoldDB" id="A0A2P2N5I5"/>
<evidence type="ECO:0000313" key="1">
    <source>
        <dbReference type="EMBL" id="MBX37723.1"/>
    </source>
</evidence>
<organism evidence="1">
    <name type="scientific">Rhizophora mucronata</name>
    <name type="common">Asiatic mangrove</name>
    <dbReference type="NCBI Taxonomy" id="61149"/>
    <lineage>
        <taxon>Eukaryota</taxon>
        <taxon>Viridiplantae</taxon>
        <taxon>Streptophyta</taxon>
        <taxon>Embryophyta</taxon>
        <taxon>Tracheophyta</taxon>
        <taxon>Spermatophyta</taxon>
        <taxon>Magnoliopsida</taxon>
        <taxon>eudicotyledons</taxon>
        <taxon>Gunneridae</taxon>
        <taxon>Pentapetalae</taxon>
        <taxon>rosids</taxon>
        <taxon>fabids</taxon>
        <taxon>Malpighiales</taxon>
        <taxon>Rhizophoraceae</taxon>
        <taxon>Rhizophora</taxon>
    </lineage>
</organism>
<name>A0A2P2N5I5_RHIMU</name>
<sequence>MFPFLNTSIIGNQNAISYVDTALRVKLCVFNDAGLIVLVSLIGVSRFLM</sequence>